<evidence type="ECO:0000256" key="4">
    <source>
        <dbReference type="ARBA" id="ARBA00023136"/>
    </source>
</evidence>
<accession>A0A3N2BDQ8</accession>
<dbReference type="PANTHER" id="PTHR43077:SF5">
    <property type="entry name" value="PHAGE INFECTION PROTEIN"/>
    <property type="match status" value="1"/>
</dbReference>
<keyword evidence="7" id="KW-1185">Reference proteome</keyword>
<dbReference type="PANTHER" id="PTHR43077">
    <property type="entry name" value="TRANSPORT PERMEASE YVFS-RELATED"/>
    <property type="match status" value="1"/>
</dbReference>
<proteinExistence type="predicted"/>
<evidence type="ECO:0000256" key="1">
    <source>
        <dbReference type="ARBA" id="ARBA00004141"/>
    </source>
</evidence>
<gene>
    <name evidence="6" type="ORF">EDD31_1764</name>
</gene>
<dbReference type="RefSeq" id="WP_123303812.1">
    <property type="nucleotide sequence ID" value="NZ_RKHK01000001.1"/>
</dbReference>
<keyword evidence="4 5" id="KW-0472">Membrane</keyword>
<dbReference type="GO" id="GO:0016020">
    <property type="term" value="C:membrane"/>
    <property type="evidence" value="ECO:0007669"/>
    <property type="project" value="UniProtKB-SubCell"/>
</dbReference>
<keyword evidence="2 5" id="KW-0812">Transmembrane</keyword>
<dbReference type="Proteomes" id="UP000280668">
    <property type="component" value="Unassembled WGS sequence"/>
</dbReference>
<feature type="transmembrane region" description="Helical" evidence="5">
    <location>
        <begin position="696"/>
        <end position="719"/>
    </location>
</feature>
<dbReference type="OrthoDB" id="9811483at2"/>
<feature type="transmembrane region" description="Helical" evidence="5">
    <location>
        <begin position="660"/>
        <end position="684"/>
    </location>
</feature>
<comment type="subcellular location">
    <subcellularLocation>
        <location evidence="1">Membrane</location>
        <topology evidence="1">Multi-pass membrane protein</topology>
    </subcellularLocation>
</comment>
<feature type="transmembrane region" description="Helical" evidence="5">
    <location>
        <begin position="593"/>
        <end position="611"/>
    </location>
</feature>
<dbReference type="NCBIfam" id="TIGR03057">
    <property type="entry name" value="xxxLxxG_by_4"/>
    <property type="match status" value="3"/>
</dbReference>
<name>A0A3N2BDQ8_9MICO</name>
<comment type="caution">
    <text evidence="6">The sequence shown here is derived from an EMBL/GenBank/DDBJ whole genome shotgun (WGS) entry which is preliminary data.</text>
</comment>
<feature type="transmembrane region" description="Helical" evidence="5">
    <location>
        <begin position="739"/>
        <end position="765"/>
    </location>
</feature>
<dbReference type="InterPro" id="IPR017500">
    <property type="entry name" value="Phage_infect_YhgE_N"/>
</dbReference>
<evidence type="ECO:0000313" key="7">
    <source>
        <dbReference type="Proteomes" id="UP000280668"/>
    </source>
</evidence>
<protein>
    <submittedName>
        <fullName evidence="6">Putative membrane protein</fullName>
    </submittedName>
</protein>
<dbReference type="InterPro" id="IPR023908">
    <property type="entry name" value="xxxLxxG_rpt"/>
</dbReference>
<sequence length="781" mass="75814">MNVRLTPARILSLLVVTVLPLGVLGVLLAGLWSPTDRLDRVRAAIVNEDEPVEVEDQTLPLGRELAGGLVDGGDGEVGDTNYTWEVTSAERAAEGLEDGTFHAVVTIPENFSAAATSVMVDEEWPRQATIDVTTPPGGRVLDEALARIISATALDVLGETLTETYVDNLLLGFSTLATELAEAADGADQLAEGNAEAGEAAEALAEGGEGLAGGARDSASAAYQLADGAGELGAGAAELGAGARELGGGLDELAGGAGELAGGARQLAGGAGELAGGAEELAGGAGELAGGLGELAGGAEELAAGMAALDQDVALLPPAATDLAAGAQQVADGIGAFVPDPAVILEAVGCGSAPPQLPGGPELPPPSAEDCEQIAALLEENLASIFAPVIELQDGADQVASGMAAFAGVPPAQGGPTGLYELSAGVSGLSSGVGELAGATSELPPAAGALAGGAEELATGATELSTGLQGLATGIDGVAGGAGESAGAARQIAGGGDDLAGGAAQLADGGQQLAGGLGELGEGAEEIAEGNSELAGGLEELAEGNAELGSGLREATEELPNYDETERNEIADVAAAPASGPGIDGLTGASTGALFAILSLWLGALMLLLVLPAVPPGALGSTRTSAELALRALALPVALGAAGGAGVGVLLAAVEGLSPARWVGVIGISTLIAVCFVTVNQALAAAFGHAGRCVSVLVAVVALATGVVATAPGWLLIIGDVLPVGPALQALLSAVIPAAGGWLFALVLLVAWTAAGLGVSTLAIARRRVLRPRQVLASAAA</sequence>
<reference evidence="6 7" key="1">
    <citation type="submission" date="2018-11" db="EMBL/GenBank/DDBJ databases">
        <title>Sequencing the genomes of 1000 actinobacteria strains.</title>
        <authorList>
            <person name="Klenk H.-P."/>
        </authorList>
    </citation>
    <scope>NUCLEOTIDE SEQUENCE [LARGE SCALE GENOMIC DNA]</scope>
    <source>
        <strain evidence="6 7">DSM 11294</strain>
    </source>
</reference>
<dbReference type="EMBL" id="RKHK01000001">
    <property type="protein sequence ID" value="ROR73387.1"/>
    <property type="molecule type" value="Genomic_DNA"/>
</dbReference>
<evidence type="ECO:0000313" key="6">
    <source>
        <dbReference type="EMBL" id="ROR73387.1"/>
    </source>
</evidence>
<feature type="transmembrane region" description="Helical" evidence="5">
    <location>
        <begin position="12"/>
        <end position="32"/>
    </location>
</feature>
<keyword evidence="3 5" id="KW-1133">Transmembrane helix</keyword>
<organism evidence="6 7">
    <name type="scientific">Bogoriella caseilytica</name>
    <dbReference type="NCBI Taxonomy" id="56055"/>
    <lineage>
        <taxon>Bacteria</taxon>
        <taxon>Bacillati</taxon>
        <taxon>Actinomycetota</taxon>
        <taxon>Actinomycetes</taxon>
        <taxon>Micrococcales</taxon>
        <taxon>Bogoriellaceae</taxon>
        <taxon>Bogoriella</taxon>
    </lineage>
</organism>
<evidence type="ECO:0000256" key="2">
    <source>
        <dbReference type="ARBA" id="ARBA00022692"/>
    </source>
</evidence>
<dbReference type="InterPro" id="IPR051328">
    <property type="entry name" value="T7SS_ABC-Transporter"/>
</dbReference>
<dbReference type="NCBIfam" id="TIGR03061">
    <property type="entry name" value="pip_yhgE_Nterm"/>
    <property type="match status" value="1"/>
</dbReference>
<dbReference type="Gene3D" id="1.10.287.950">
    <property type="entry name" value="Methyl-accepting chemotaxis protein"/>
    <property type="match status" value="1"/>
</dbReference>
<evidence type="ECO:0000256" key="3">
    <source>
        <dbReference type="ARBA" id="ARBA00022989"/>
    </source>
</evidence>
<feature type="transmembrane region" description="Helical" evidence="5">
    <location>
        <begin position="632"/>
        <end position="654"/>
    </location>
</feature>
<dbReference type="AlphaFoldDB" id="A0A3N2BDQ8"/>
<evidence type="ECO:0000256" key="5">
    <source>
        <dbReference type="SAM" id="Phobius"/>
    </source>
</evidence>